<sequence>MKNTIAIFIVIIALFQVSCARMGSPTGGPKDSIPPIMAIAKPANKTTSFDAEKVVIVFDEYIKFEKLNTQLIISPPMEKKPIIKPEVGVSKKISIEFLESLSPNTTYTINFGNSIIDNNEGNKLGRFSYVFSTGPDLDSLSITGNITDPLADKKLENISVMAYKNANDTLVGYYTPNYLSNTLDSTNYSLENLSEANYKLIALEDKNNNYKYDKGLERIGFLNEAIQLKSADTIDDFILFKEPKDNKIMRPTQTSGHVIILGYQGKDIPKVSATGINQNDYFISKPSSKDSLYFWFKEMPKDTLYLSIKQDTLHQNFSLTPRDLKIDSLILSSNTKGALHPNDSLILSSNIPVNYINNDSILLLEQDSIPIEYTLINNPNTHKIFVDFKRETNKTYSLILKELAFKDFLNKTTGKQTIKLKTLDSEEYGEIVLTIKNPNNTQLIIEISNDSFKTKTTQIINSSQEVAYRQLPPGKYQIRIIQDLNKNNKFDNGNFKLRLQPEPVYNFNKKITLRANSEMNETITIE</sequence>
<protein>
    <recommendedName>
        <fullName evidence="2">SbsA Ig-like domain-containing protein</fullName>
    </recommendedName>
</protein>
<dbReference type="InterPro" id="IPR018673">
    <property type="entry name" value="DUF2141"/>
</dbReference>
<dbReference type="EMBL" id="CP014224">
    <property type="protein sequence ID" value="ANW94813.1"/>
    <property type="molecule type" value="Genomic_DNA"/>
</dbReference>
<dbReference type="Pfam" id="PF13205">
    <property type="entry name" value="Big_5"/>
    <property type="match status" value="1"/>
</dbReference>
<dbReference type="RefSeq" id="WP_068823917.1">
    <property type="nucleotide sequence ID" value="NZ_CP014224.1"/>
</dbReference>
<dbReference type="AlphaFoldDB" id="A0A1B1Y215"/>
<evidence type="ECO:0000259" key="2">
    <source>
        <dbReference type="Pfam" id="PF13205"/>
    </source>
</evidence>
<reference evidence="3 4" key="1">
    <citation type="submission" date="2016-02" db="EMBL/GenBank/DDBJ databases">
        <authorList>
            <person name="Wen L."/>
            <person name="He K."/>
            <person name="Yang H."/>
        </authorList>
    </citation>
    <scope>NUCLEOTIDE SEQUENCE [LARGE SCALE GENOMIC DNA]</scope>
    <source>
        <strain evidence="3 4">CZ1127</strain>
    </source>
</reference>
<organism evidence="3 4">
    <name type="scientific">Wenyingzhuangia fucanilytica</name>
    <dbReference type="NCBI Taxonomy" id="1790137"/>
    <lineage>
        <taxon>Bacteria</taxon>
        <taxon>Pseudomonadati</taxon>
        <taxon>Bacteroidota</taxon>
        <taxon>Flavobacteriia</taxon>
        <taxon>Flavobacteriales</taxon>
        <taxon>Flavobacteriaceae</taxon>
        <taxon>Wenyingzhuangia</taxon>
    </lineage>
</organism>
<keyword evidence="4" id="KW-1185">Reference proteome</keyword>
<proteinExistence type="predicted"/>
<dbReference type="KEGG" id="wfu:AXE80_00230"/>
<dbReference type="InterPro" id="IPR032812">
    <property type="entry name" value="SbsA_Ig"/>
</dbReference>
<dbReference type="Proteomes" id="UP000092967">
    <property type="component" value="Chromosome"/>
</dbReference>
<evidence type="ECO:0000313" key="4">
    <source>
        <dbReference type="Proteomes" id="UP000092967"/>
    </source>
</evidence>
<evidence type="ECO:0000256" key="1">
    <source>
        <dbReference type="ARBA" id="ARBA00022729"/>
    </source>
</evidence>
<feature type="domain" description="SbsA Ig-like" evidence="2">
    <location>
        <begin position="31"/>
        <end position="133"/>
    </location>
</feature>
<gene>
    <name evidence="3" type="ORF">AXE80_00230</name>
</gene>
<name>A0A1B1Y215_9FLAO</name>
<keyword evidence="1" id="KW-0732">Signal</keyword>
<evidence type="ECO:0000313" key="3">
    <source>
        <dbReference type="EMBL" id="ANW94813.1"/>
    </source>
</evidence>
<dbReference type="Pfam" id="PF09912">
    <property type="entry name" value="DUF2141"/>
    <property type="match status" value="1"/>
</dbReference>
<accession>A0A1B1Y215</accession>
<dbReference type="STRING" id="1790137.AXE80_00230"/>